<dbReference type="VEuPathDB" id="FungiDB:SPPG_07815"/>
<dbReference type="Pfam" id="PF20597">
    <property type="entry name" value="pAdhesive_15"/>
    <property type="match status" value="1"/>
</dbReference>
<proteinExistence type="predicted"/>
<evidence type="ECO:0000259" key="2">
    <source>
        <dbReference type="Pfam" id="PF20597"/>
    </source>
</evidence>
<dbReference type="NCBIfam" id="TIGR04215">
    <property type="entry name" value="choice_anch_A"/>
    <property type="match status" value="1"/>
</dbReference>
<dbReference type="EMBL" id="KQ257466">
    <property type="protein sequence ID" value="KNC96999.1"/>
    <property type="molecule type" value="Genomic_DNA"/>
</dbReference>
<keyword evidence="1" id="KW-0732">Signal</keyword>
<feature type="signal peptide" evidence="1">
    <location>
        <begin position="1"/>
        <end position="21"/>
    </location>
</feature>
<sequence>MSYTVYTALAVFVSLFSLVSNLFPDTLERWGVARRWIAQEGVQRQRRAPVPIIREAGAAGCSQPPLGNFVSVFGVAGNDVVVVDSQVYGRAASIKGSLTIENSTIGRSTFSAPQSCPLLNAAHLFPYAALSGSSVRVVASEIISGNIGVKEDKDVDEESLSVLEGRGCGVLVPDYGFGSLEGDLKVLVDGVSDLEPTISVALHRAAPPKLVFKLSSSVVGSSMTQVAYIDGGALGQVRLIGMSLPGGPANQKLNPGSTLLVNVFGTGTIELRDLDTSMVTYPHKVLWNFFEAEHVVLDSIDFFGTVLAKGGVTVRDSRVVGGVFALGGVEVRGGAVKGPGFDGCMPVKGLAPLKEIQRQKRDLGEDKRVTVTVTVTETKWATPTI</sequence>
<protein>
    <recommendedName>
        <fullName evidence="2">Choice-of-anchor A domain-containing protein</fullName>
    </recommendedName>
</protein>
<feature type="domain" description="Choice-of-anchor A" evidence="2">
    <location>
        <begin position="77"/>
        <end position="325"/>
    </location>
</feature>
<reference evidence="3 4" key="1">
    <citation type="submission" date="2009-08" db="EMBL/GenBank/DDBJ databases">
        <title>The Genome Sequence of Spizellomyces punctatus strain DAOM BR117.</title>
        <authorList>
            <consortium name="The Broad Institute Genome Sequencing Platform"/>
            <person name="Russ C."/>
            <person name="Cuomo C."/>
            <person name="Shea T."/>
            <person name="Young S.K."/>
            <person name="Zeng Q."/>
            <person name="Koehrsen M."/>
            <person name="Haas B."/>
            <person name="Borodovsky M."/>
            <person name="Guigo R."/>
            <person name="Alvarado L."/>
            <person name="Berlin A."/>
            <person name="Bochicchio J."/>
            <person name="Borenstein D."/>
            <person name="Chapman S."/>
            <person name="Chen Z."/>
            <person name="Engels R."/>
            <person name="Freedman E."/>
            <person name="Gellesch M."/>
            <person name="Goldberg J."/>
            <person name="Griggs A."/>
            <person name="Gujja S."/>
            <person name="Heiman D."/>
            <person name="Hepburn T."/>
            <person name="Howarth C."/>
            <person name="Jen D."/>
            <person name="Larson L."/>
            <person name="Lewis B."/>
            <person name="Mehta T."/>
            <person name="Park D."/>
            <person name="Pearson M."/>
            <person name="Roberts A."/>
            <person name="Saif S."/>
            <person name="Shenoy N."/>
            <person name="Sisk P."/>
            <person name="Stolte C."/>
            <person name="Sykes S."/>
            <person name="Thomson T."/>
            <person name="Walk T."/>
            <person name="White J."/>
            <person name="Yandava C."/>
            <person name="Burger G."/>
            <person name="Gray M.W."/>
            <person name="Holland P.W.H."/>
            <person name="King N."/>
            <person name="Lang F.B.F."/>
            <person name="Roger A.J."/>
            <person name="Ruiz-Trillo I."/>
            <person name="Lander E."/>
            <person name="Nusbaum C."/>
        </authorList>
    </citation>
    <scope>NUCLEOTIDE SEQUENCE [LARGE SCALE GENOMIC DNA]</scope>
    <source>
        <strain evidence="3 4">DAOM BR117</strain>
    </source>
</reference>
<accession>A0A0L0H7Q8</accession>
<name>A0A0L0H7Q8_SPIPD</name>
<evidence type="ECO:0000313" key="4">
    <source>
        <dbReference type="Proteomes" id="UP000053201"/>
    </source>
</evidence>
<keyword evidence="4" id="KW-1185">Reference proteome</keyword>
<dbReference type="Proteomes" id="UP000053201">
    <property type="component" value="Unassembled WGS sequence"/>
</dbReference>
<organism evidence="3 4">
    <name type="scientific">Spizellomyces punctatus (strain DAOM BR117)</name>
    <dbReference type="NCBI Taxonomy" id="645134"/>
    <lineage>
        <taxon>Eukaryota</taxon>
        <taxon>Fungi</taxon>
        <taxon>Fungi incertae sedis</taxon>
        <taxon>Chytridiomycota</taxon>
        <taxon>Chytridiomycota incertae sedis</taxon>
        <taxon>Chytridiomycetes</taxon>
        <taxon>Spizellomycetales</taxon>
        <taxon>Spizellomycetaceae</taxon>
        <taxon>Spizellomyces</taxon>
    </lineage>
</organism>
<evidence type="ECO:0000313" key="3">
    <source>
        <dbReference type="EMBL" id="KNC96999.1"/>
    </source>
</evidence>
<gene>
    <name evidence="3" type="ORF">SPPG_07815</name>
</gene>
<dbReference type="InterPro" id="IPR026588">
    <property type="entry name" value="Choice_anch_A"/>
</dbReference>
<dbReference type="RefSeq" id="XP_016605039.1">
    <property type="nucleotide sequence ID" value="XM_016755967.1"/>
</dbReference>
<dbReference type="OrthoDB" id="2110456at2759"/>
<dbReference type="AlphaFoldDB" id="A0A0L0H7Q8"/>
<evidence type="ECO:0000256" key="1">
    <source>
        <dbReference type="SAM" id="SignalP"/>
    </source>
</evidence>
<dbReference type="InParanoid" id="A0A0L0H7Q8"/>
<dbReference type="GeneID" id="27691004"/>
<feature type="chain" id="PRO_5005539806" description="Choice-of-anchor A domain-containing protein" evidence="1">
    <location>
        <begin position="22"/>
        <end position="385"/>
    </location>
</feature>